<dbReference type="Proteomes" id="UP001185012">
    <property type="component" value="Unassembled WGS sequence"/>
</dbReference>
<dbReference type="InterPro" id="IPR013325">
    <property type="entry name" value="RNA_pol_sigma_r2"/>
</dbReference>
<keyword evidence="3" id="KW-0731">Sigma factor</keyword>
<evidence type="ECO:0000256" key="4">
    <source>
        <dbReference type="ARBA" id="ARBA00023163"/>
    </source>
</evidence>
<dbReference type="InterPro" id="IPR007627">
    <property type="entry name" value="RNA_pol_sigma70_r2"/>
</dbReference>
<dbReference type="NCBIfam" id="TIGR02937">
    <property type="entry name" value="sigma70-ECF"/>
    <property type="match status" value="1"/>
</dbReference>
<dbReference type="RefSeq" id="WP_309864486.1">
    <property type="nucleotide sequence ID" value="NZ_JAVDQG010000003.1"/>
</dbReference>
<dbReference type="EMBL" id="JAVDQG010000003">
    <property type="protein sequence ID" value="MDR6225596.1"/>
    <property type="molecule type" value="Genomic_DNA"/>
</dbReference>
<gene>
    <name evidence="7" type="ORF">JOE21_001594</name>
</gene>
<dbReference type="InterPro" id="IPR036388">
    <property type="entry name" value="WH-like_DNA-bd_sf"/>
</dbReference>
<dbReference type="SUPFAM" id="SSF88659">
    <property type="entry name" value="Sigma3 and sigma4 domains of RNA polymerase sigma factors"/>
    <property type="match status" value="1"/>
</dbReference>
<dbReference type="Gene3D" id="1.10.10.10">
    <property type="entry name" value="Winged helix-like DNA-binding domain superfamily/Winged helix DNA-binding domain"/>
    <property type="match status" value="1"/>
</dbReference>
<dbReference type="PANTHER" id="PTHR43133:SF46">
    <property type="entry name" value="RNA POLYMERASE SIGMA-70 FACTOR ECF SUBFAMILY"/>
    <property type="match status" value="1"/>
</dbReference>
<dbReference type="CDD" id="cd06171">
    <property type="entry name" value="Sigma70_r4"/>
    <property type="match status" value="1"/>
</dbReference>
<dbReference type="PANTHER" id="PTHR43133">
    <property type="entry name" value="RNA POLYMERASE ECF-TYPE SIGMA FACTO"/>
    <property type="match status" value="1"/>
</dbReference>
<keyword evidence="4" id="KW-0804">Transcription</keyword>
<proteinExistence type="inferred from homology"/>
<protein>
    <submittedName>
        <fullName evidence="7">RNA polymerase sigma factor (Sigma-70 family)</fullName>
    </submittedName>
</protein>
<accession>A0ABU1ILE0</accession>
<dbReference type="InterPro" id="IPR014284">
    <property type="entry name" value="RNA_pol_sigma-70_dom"/>
</dbReference>
<dbReference type="Gene3D" id="1.10.1740.10">
    <property type="match status" value="1"/>
</dbReference>
<dbReference type="InterPro" id="IPR013249">
    <property type="entry name" value="RNA_pol_sigma70_r4_t2"/>
</dbReference>
<keyword evidence="2" id="KW-0805">Transcription regulation</keyword>
<organism evidence="7 8">
    <name type="scientific">Desmospora profundinema</name>
    <dbReference type="NCBI Taxonomy" id="1571184"/>
    <lineage>
        <taxon>Bacteria</taxon>
        <taxon>Bacillati</taxon>
        <taxon>Bacillota</taxon>
        <taxon>Bacilli</taxon>
        <taxon>Bacillales</taxon>
        <taxon>Thermoactinomycetaceae</taxon>
        <taxon>Desmospora</taxon>
    </lineage>
</organism>
<dbReference type="Pfam" id="PF04542">
    <property type="entry name" value="Sigma70_r2"/>
    <property type="match status" value="1"/>
</dbReference>
<name>A0ABU1ILE0_9BACL</name>
<comment type="caution">
    <text evidence="7">The sequence shown here is derived from an EMBL/GenBank/DDBJ whole genome shotgun (WGS) entry which is preliminary data.</text>
</comment>
<keyword evidence="8" id="KW-1185">Reference proteome</keyword>
<comment type="similarity">
    <text evidence="1">Belongs to the sigma-70 factor family. ECF subfamily.</text>
</comment>
<reference evidence="7 8" key="1">
    <citation type="submission" date="2023-07" db="EMBL/GenBank/DDBJ databases">
        <title>Genomic Encyclopedia of Type Strains, Phase IV (KMG-IV): sequencing the most valuable type-strain genomes for metagenomic binning, comparative biology and taxonomic classification.</title>
        <authorList>
            <person name="Goeker M."/>
        </authorList>
    </citation>
    <scope>NUCLEOTIDE SEQUENCE [LARGE SCALE GENOMIC DNA]</scope>
    <source>
        <strain evidence="7 8">DSM 45903</strain>
    </source>
</reference>
<evidence type="ECO:0000259" key="6">
    <source>
        <dbReference type="Pfam" id="PF08281"/>
    </source>
</evidence>
<evidence type="ECO:0000256" key="1">
    <source>
        <dbReference type="ARBA" id="ARBA00010641"/>
    </source>
</evidence>
<evidence type="ECO:0000256" key="3">
    <source>
        <dbReference type="ARBA" id="ARBA00023082"/>
    </source>
</evidence>
<evidence type="ECO:0000259" key="5">
    <source>
        <dbReference type="Pfam" id="PF04542"/>
    </source>
</evidence>
<dbReference type="SUPFAM" id="SSF88946">
    <property type="entry name" value="Sigma2 domain of RNA polymerase sigma factors"/>
    <property type="match status" value="1"/>
</dbReference>
<evidence type="ECO:0000256" key="2">
    <source>
        <dbReference type="ARBA" id="ARBA00023015"/>
    </source>
</evidence>
<dbReference type="InterPro" id="IPR039425">
    <property type="entry name" value="RNA_pol_sigma-70-like"/>
</dbReference>
<evidence type="ECO:0000313" key="7">
    <source>
        <dbReference type="EMBL" id="MDR6225596.1"/>
    </source>
</evidence>
<sequence>MRGWAYLQEEPREADDFEYMFKTYYPFVVHQVMRVIPSQSVAEDIAQEVFLHFYDTDRARIEKVSAWLTRTALNTAYNYLRSEKRHRNRMEKETRNQSHCLPSTETKWLEQEEIVSVRHILLQMNERERNLLLMKYSGFSYQELSHALEIKAESVGTLLARAKNKFRKLYQRVREDAG</sequence>
<dbReference type="InterPro" id="IPR013324">
    <property type="entry name" value="RNA_pol_sigma_r3/r4-like"/>
</dbReference>
<feature type="domain" description="RNA polymerase sigma factor 70 region 4 type 2" evidence="6">
    <location>
        <begin position="116"/>
        <end position="165"/>
    </location>
</feature>
<feature type="domain" description="RNA polymerase sigma-70 region 2" evidence="5">
    <location>
        <begin position="20"/>
        <end position="85"/>
    </location>
</feature>
<evidence type="ECO:0000313" key="8">
    <source>
        <dbReference type="Proteomes" id="UP001185012"/>
    </source>
</evidence>
<dbReference type="Pfam" id="PF08281">
    <property type="entry name" value="Sigma70_r4_2"/>
    <property type="match status" value="1"/>
</dbReference>